<gene>
    <name evidence="1" type="ORF">UFOVP686_13</name>
    <name evidence="2" type="ORF">UFOVP752_7</name>
</gene>
<dbReference type="EMBL" id="LR796654">
    <property type="protein sequence ID" value="CAB4157354.1"/>
    <property type="molecule type" value="Genomic_DNA"/>
</dbReference>
<dbReference type="EMBL" id="LR798346">
    <property type="protein sequence ID" value="CAB5225366.1"/>
    <property type="molecule type" value="Genomic_DNA"/>
</dbReference>
<reference evidence="1" key="1">
    <citation type="submission" date="2020-04" db="EMBL/GenBank/DDBJ databases">
        <authorList>
            <person name="Chiriac C."/>
            <person name="Salcher M."/>
            <person name="Ghai R."/>
            <person name="Kavagutti S V."/>
        </authorList>
    </citation>
    <scope>NUCLEOTIDE SEQUENCE</scope>
</reference>
<protein>
    <submittedName>
        <fullName evidence="1">Uncharacterized protein</fullName>
    </submittedName>
</protein>
<evidence type="ECO:0000313" key="1">
    <source>
        <dbReference type="EMBL" id="CAB4157354.1"/>
    </source>
</evidence>
<proteinExistence type="predicted"/>
<sequence length="137" mass="15204">MGHYAKVPVITDGKGIVEDVITADAAFIESGMAGDPFQWIKTSYNTRGGVHYDPNSNARSPDQSKELRANYAGIGYTYDAVNDVFYAPRPSNQYGSFNSWTVSAPTWEWTSPVPYPTDGQLYEWDDPAGQWVLMPTP</sequence>
<name>A0A6J5NQ09_9CAUD</name>
<organism evidence="1">
    <name type="scientific">uncultured Caudovirales phage</name>
    <dbReference type="NCBI Taxonomy" id="2100421"/>
    <lineage>
        <taxon>Viruses</taxon>
        <taxon>Duplodnaviria</taxon>
        <taxon>Heunggongvirae</taxon>
        <taxon>Uroviricota</taxon>
        <taxon>Caudoviricetes</taxon>
        <taxon>Peduoviridae</taxon>
        <taxon>Maltschvirus</taxon>
        <taxon>Maltschvirus maltsch</taxon>
    </lineage>
</organism>
<evidence type="ECO:0000313" key="2">
    <source>
        <dbReference type="EMBL" id="CAB5225366.1"/>
    </source>
</evidence>
<accession>A0A6J5NQ09</accession>